<dbReference type="Pfam" id="PF01396">
    <property type="entry name" value="Zn_ribbon_Top1"/>
    <property type="match status" value="1"/>
</dbReference>
<feature type="region of interest" description="Disordered" evidence="1">
    <location>
        <begin position="135"/>
        <end position="167"/>
    </location>
</feature>
<evidence type="ECO:0000259" key="2">
    <source>
        <dbReference type="Pfam" id="PF01396"/>
    </source>
</evidence>
<feature type="compositionally biased region" description="Basic residues" evidence="1">
    <location>
        <begin position="145"/>
        <end position="161"/>
    </location>
</feature>
<name>A0ABX9KGX8_9FUSO</name>
<dbReference type="EMBL" id="QUAJ01000012">
    <property type="protein sequence ID" value="REI41213.1"/>
    <property type="molecule type" value="Genomic_DNA"/>
</dbReference>
<feature type="domain" description="DNA topoisomerase type IA zn finger" evidence="2">
    <location>
        <begin position="96"/>
        <end position="132"/>
    </location>
</feature>
<dbReference type="InterPro" id="IPR013498">
    <property type="entry name" value="Topo_IA_Znf"/>
</dbReference>
<evidence type="ECO:0000313" key="3">
    <source>
        <dbReference type="EMBL" id="REI41213.1"/>
    </source>
</evidence>
<keyword evidence="4" id="KW-1185">Reference proteome</keyword>
<evidence type="ECO:0000313" key="4">
    <source>
        <dbReference type="Proteomes" id="UP000263486"/>
    </source>
</evidence>
<dbReference type="Gene3D" id="3.30.65.10">
    <property type="entry name" value="Bacterial Topoisomerase I, domain 1"/>
    <property type="match status" value="1"/>
</dbReference>
<comment type="caution">
    <text evidence="3">The sequence shown here is derived from an EMBL/GenBank/DDBJ whole genome shotgun (WGS) entry which is preliminary data.</text>
</comment>
<sequence>MIALKEKLLEMNEYFEEKDTDMKTEDGSMMTLKKGRYGEYLESENFAVDGIRIPLPASIKKMVKEGQLEEKDGVIIIKYLLDEIKAVEDKLIAEAGVCEKCGSKFEIKASRRGKFLACSNYPTCKNTRKILKDKETGELSVAPPAKKKAPAKKTATKKKAAAKKEEK</sequence>
<evidence type="ECO:0000256" key="1">
    <source>
        <dbReference type="SAM" id="MobiDB-lite"/>
    </source>
</evidence>
<dbReference type="Proteomes" id="UP000263486">
    <property type="component" value="Unassembled WGS sequence"/>
</dbReference>
<reference evidence="3 4" key="1">
    <citation type="submission" date="2018-08" db="EMBL/GenBank/DDBJ databases">
        <title>Draft genome sequence of Psychrilyobacter sp. strain SD5 isolated from Black Sea water.</title>
        <authorList>
            <person name="Yadav S."/>
            <person name="Villanueva L."/>
            <person name="Damste J.S.S."/>
        </authorList>
    </citation>
    <scope>NUCLEOTIDE SEQUENCE [LARGE SCALE GENOMIC DNA]</scope>
    <source>
        <strain evidence="3 4">SD5</strain>
    </source>
</reference>
<protein>
    <recommendedName>
        <fullName evidence="2">DNA topoisomerase type IA zn finger domain-containing protein</fullName>
    </recommendedName>
</protein>
<accession>A0ABX9KGX8</accession>
<proteinExistence type="predicted"/>
<dbReference type="SUPFAM" id="SSF57783">
    <property type="entry name" value="Zinc beta-ribbon"/>
    <property type="match status" value="1"/>
</dbReference>
<gene>
    <name evidence="3" type="ORF">DYH56_08110</name>
</gene>
<organism evidence="3 4">
    <name type="scientific">Psychrilyobacter piezotolerans</name>
    <dbReference type="NCBI Taxonomy" id="2293438"/>
    <lineage>
        <taxon>Bacteria</taxon>
        <taxon>Fusobacteriati</taxon>
        <taxon>Fusobacteriota</taxon>
        <taxon>Fusobacteriia</taxon>
        <taxon>Fusobacteriales</taxon>
        <taxon>Fusobacteriaceae</taxon>
        <taxon>Psychrilyobacter</taxon>
    </lineage>
</organism>